<dbReference type="Pfam" id="PF11964">
    <property type="entry name" value="SpoIIAA-like"/>
    <property type="match status" value="1"/>
</dbReference>
<dbReference type="SUPFAM" id="SSF52091">
    <property type="entry name" value="SpoIIaa-like"/>
    <property type="match status" value="1"/>
</dbReference>
<gene>
    <name evidence="1" type="ORF">ENO10_02215</name>
</gene>
<dbReference type="Proteomes" id="UP000885753">
    <property type="component" value="Unassembled WGS sequence"/>
</dbReference>
<dbReference type="InterPro" id="IPR036513">
    <property type="entry name" value="STAS_dom_sf"/>
</dbReference>
<sequence length="117" mass="13898">MKTSFEFSDKVIGIVLEEKMDENVLKKIQEMVEQRLEDYSEVSLYLEDRYSNGVTLKAFLKDLWYELSNTEPLFKVAIVTDKKRFQIITALKDKLLSTNVQYFDRKERVAAMNWVME</sequence>
<proteinExistence type="predicted"/>
<dbReference type="Gene3D" id="3.40.50.10600">
    <property type="entry name" value="SpoIIaa-like domains"/>
    <property type="match status" value="1"/>
</dbReference>
<accession>A0A7C2RPG6</accession>
<name>A0A7C2RPG6_9FLAO</name>
<organism evidence="1">
    <name type="scientific">Salinimicrobium catena</name>
    <dbReference type="NCBI Taxonomy" id="390640"/>
    <lineage>
        <taxon>Bacteria</taxon>
        <taxon>Pseudomonadati</taxon>
        <taxon>Bacteroidota</taxon>
        <taxon>Flavobacteriia</taxon>
        <taxon>Flavobacteriales</taxon>
        <taxon>Flavobacteriaceae</taxon>
        <taxon>Salinimicrobium</taxon>
    </lineage>
</organism>
<evidence type="ECO:0000313" key="1">
    <source>
        <dbReference type="EMBL" id="HER40015.1"/>
    </source>
</evidence>
<dbReference type="InterPro" id="IPR038396">
    <property type="entry name" value="SpoIIAA-like_sf"/>
</dbReference>
<dbReference type="InterPro" id="IPR021866">
    <property type="entry name" value="SpoIIAA-like"/>
</dbReference>
<dbReference type="AlphaFoldDB" id="A0A7C2RPG6"/>
<reference evidence="1" key="1">
    <citation type="journal article" date="2020" name="mSystems">
        <title>Genome- and Community-Level Interaction Insights into Carbon Utilization and Element Cycling Functions of Hydrothermarchaeota in Hydrothermal Sediment.</title>
        <authorList>
            <person name="Zhou Z."/>
            <person name="Liu Y."/>
            <person name="Xu W."/>
            <person name="Pan J."/>
            <person name="Luo Z.H."/>
            <person name="Li M."/>
        </authorList>
    </citation>
    <scope>NUCLEOTIDE SEQUENCE [LARGE SCALE GENOMIC DNA]</scope>
    <source>
        <strain evidence="1">SpSt-1235</strain>
    </source>
</reference>
<protein>
    <submittedName>
        <fullName evidence="1">STAS/SEC14 domain-containing protein</fullName>
    </submittedName>
</protein>
<comment type="caution">
    <text evidence="1">The sequence shown here is derived from an EMBL/GenBank/DDBJ whole genome shotgun (WGS) entry which is preliminary data.</text>
</comment>
<dbReference type="EMBL" id="DSEE01000162">
    <property type="protein sequence ID" value="HER40015.1"/>
    <property type="molecule type" value="Genomic_DNA"/>
</dbReference>